<organism evidence="2 3">
    <name type="scientific">Postia placenta MAD-698-R-SB12</name>
    <dbReference type="NCBI Taxonomy" id="670580"/>
    <lineage>
        <taxon>Eukaryota</taxon>
        <taxon>Fungi</taxon>
        <taxon>Dikarya</taxon>
        <taxon>Basidiomycota</taxon>
        <taxon>Agaricomycotina</taxon>
        <taxon>Agaricomycetes</taxon>
        <taxon>Polyporales</taxon>
        <taxon>Adustoporiaceae</taxon>
        <taxon>Rhodonia</taxon>
    </lineage>
</organism>
<dbReference type="GeneID" id="36333322"/>
<name>A0A1X6NEL3_9APHY</name>
<sequence length="274" mass="31051">MSLRADILQNEGSRESHGAGSHVALGMLHLVTVAAIEHFPPALLKCSLTCATSIFVVSPLHGLQNFIINVVFLLRLIARIDAILRLKGLEEHWRKNKSLQTGFLMGMEEYLGVVERRKWNNSSMTSSAQAHMELGEDAWQADAQVQMDVESKNRARERYQRLFWEPVVEGQDPIMGSNLERARIEAREKVRAEEEYKAAHAGIPPKKHDEHGLHIPGRPSWKFVDVGGKFVDVNDRVRRLKESERRSKLKVRRRQRKEAVAPGDQQVQSLAATA</sequence>
<feature type="region of interest" description="Disordered" evidence="1">
    <location>
        <begin position="243"/>
        <end position="274"/>
    </location>
</feature>
<proteinExistence type="predicted"/>
<dbReference type="OrthoDB" id="10052321at2759"/>
<keyword evidence="3" id="KW-1185">Reference proteome</keyword>
<reference evidence="2 3" key="1">
    <citation type="submission" date="2017-04" db="EMBL/GenBank/DDBJ databases">
        <title>Genome Sequence of the Model Brown-Rot Fungus Postia placenta SB12.</title>
        <authorList>
            <consortium name="DOE Joint Genome Institute"/>
            <person name="Gaskell J."/>
            <person name="Kersten P."/>
            <person name="Larrondo L.F."/>
            <person name="Canessa P."/>
            <person name="Martinez D."/>
            <person name="Hibbett D."/>
            <person name="Schmoll M."/>
            <person name="Kubicek C.P."/>
            <person name="Martinez A.T."/>
            <person name="Yadav J."/>
            <person name="Master E."/>
            <person name="Magnuson J.K."/>
            <person name="James T."/>
            <person name="Yaver D."/>
            <person name="Berka R."/>
            <person name="Labutti K."/>
            <person name="Lipzen A."/>
            <person name="Aerts A."/>
            <person name="Barry K."/>
            <person name="Henrissat B."/>
            <person name="Blanchette R."/>
            <person name="Grigoriev I."/>
            <person name="Cullen D."/>
        </authorList>
    </citation>
    <scope>NUCLEOTIDE SEQUENCE [LARGE SCALE GENOMIC DNA]</scope>
    <source>
        <strain evidence="2 3">MAD-698-R-SB12</strain>
    </source>
</reference>
<evidence type="ECO:0000313" key="3">
    <source>
        <dbReference type="Proteomes" id="UP000194127"/>
    </source>
</evidence>
<dbReference type="EMBL" id="KZ110591">
    <property type="protein sequence ID" value="OSX66960.1"/>
    <property type="molecule type" value="Genomic_DNA"/>
</dbReference>
<evidence type="ECO:0000256" key="1">
    <source>
        <dbReference type="SAM" id="MobiDB-lite"/>
    </source>
</evidence>
<dbReference type="AlphaFoldDB" id="A0A1X6NEL3"/>
<accession>A0A1X6NEL3</accession>
<dbReference type="RefSeq" id="XP_024343754.1">
    <property type="nucleotide sequence ID" value="XM_024488373.1"/>
</dbReference>
<dbReference type="Pfam" id="PF12298">
    <property type="entry name" value="Bot1p"/>
    <property type="match status" value="1"/>
</dbReference>
<dbReference type="STRING" id="670580.A0A1X6NEL3"/>
<dbReference type="Proteomes" id="UP000194127">
    <property type="component" value="Unassembled WGS sequence"/>
</dbReference>
<feature type="compositionally biased region" description="Basic residues" evidence="1">
    <location>
        <begin position="247"/>
        <end position="256"/>
    </location>
</feature>
<evidence type="ECO:0000313" key="2">
    <source>
        <dbReference type="EMBL" id="OSX66960.1"/>
    </source>
</evidence>
<feature type="compositionally biased region" description="Polar residues" evidence="1">
    <location>
        <begin position="265"/>
        <end position="274"/>
    </location>
</feature>
<protein>
    <submittedName>
        <fullName evidence="2">Uncharacterized protein</fullName>
    </submittedName>
</protein>
<gene>
    <name evidence="2" type="ORF">POSPLADRAFT_1175681</name>
</gene>
<feature type="region of interest" description="Disordered" evidence="1">
    <location>
        <begin position="196"/>
        <end position="215"/>
    </location>
</feature>